<feature type="compositionally biased region" description="Basic and acidic residues" evidence="1">
    <location>
        <begin position="22"/>
        <end position="43"/>
    </location>
</feature>
<feature type="region of interest" description="Disordered" evidence="1">
    <location>
        <begin position="1"/>
        <end position="83"/>
    </location>
</feature>
<reference evidence="2 3" key="1">
    <citation type="journal article" date="2019" name="Nat. Ecol. Evol.">
        <title>Megaphylogeny resolves global patterns of mushroom evolution.</title>
        <authorList>
            <person name="Varga T."/>
            <person name="Krizsan K."/>
            <person name="Foldi C."/>
            <person name="Dima B."/>
            <person name="Sanchez-Garcia M."/>
            <person name="Sanchez-Ramirez S."/>
            <person name="Szollosi G.J."/>
            <person name="Szarkandi J.G."/>
            <person name="Papp V."/>
            <person name="Albert L."/>
            <person name="Andreopoulos W."/>
            <person name="Angelini C."/>
            <person name="Antonin V."/>
            <person name="Barry K.W."/>
            <person name="Bougher N.L."/>
            <person name="Buchanan P."/>
            <person name="Buyck B."/>
            <person name="Bense V."/>
            <person name="Catcheside P."/>
            <person name="Chovatia M."/>
            <person name="Cooper J."/>
            <person name="Damon W."/>
            <person name="Desjardin D."/>
            <person name="Finy P."/>
            <person name="Geml J."/>
            <person name="Haridas S."/>
            <person name="Hughes K."/>
            <person name="Justo A."/>
            <person name="Karasinski D."/>
            <person name="Kautmanova I."/>
            <person name="Kiss B."/>
            <person name="Kocsube S."/>
            <person name="Kotiranta H."/>
            <person name="LaButti K.M."/>
            <person name="Lechner B.E."/>
            <person name="Liimatainen K."/>
            <person name="Lipzen A."/>
            <person name="Lukacs Z."/>
            <person name="Mihaltcheva S."/>
            <person name="Morgado L.N."/>
            <person name="Niskanen T."/>
            <person name="Noordeloos M.E."/>
            <person name="Ohm R.A."/>
            <person name="Ortiz-Santana B."/>
            <person name="Ovrebo C."/>
            <person name="Racz N."/>
            <person name="Riley R."/>
            <person name="Savchenko A."/>
            <person name="Shiryaev A."/>
            <person name="Soop K."/>
            <person name="Spirin V."/>
            <person name="Szebenyi C."/>
            <person name="Tomsovsky M."/>
            <person name="Tulloss R.E."/>
            <person name="Uehling J."/>
            <person name="Grigoriev I.V."/>
            <person name="Vagvolgyi C."/>
            <person name="Papp T."/>
            <person name="Martin F.M."/>
            <person name="Miettinen O."/>
            <person name="Hibbett D.S."/>
            <person name="Nagy L.G."/>
        </authorList>
    </citation>
    <scope>NUCLEOTIDE SEQUENCE [LARGE SCALE GENOMIC DNA]</scope>
    <source>
        <strain evidence="2 3">CBS 121175</strain>
    </source>
</reference>
<protein>
    <submittedName>
        <fullName evidence="2">Uncharacterized protein</fullName>
    </submittedName>
</protein>
<accession>A0A5C3L2F2</accession>
<evidence type="ECO:0000256" key="1">
    <source>
        <dbReference type="SAM" id="MobiDB-lite"/>
    </source>
</evidence>
<name>A0A5C3L2F2_COPMA</name>
<organism evidence="2 3">
    <name type="scientific">Coprinopsis marcescibilis</name>
    <name type="common">Agaric fungus</name>
    <name type="synonym">Psathyrella marcescibilis</name>
    <dbReference type="NCBI Taxonomy" id="230819"/>
    <lineage>
        <taxon>Eukaryota</taxon>
        <taxon>Fungi</taxon>
        <taxon>Dikarya</taxon>
        <taxon>Basidiomycota</taxon>
        <taxon>Agaricomycotina</taxon>
        <taxon>Agaricomycetes</taxon>
        <taxon>Agaricomycetidae</taxon>
        <taxon>Agaricales</taxon>
        <taxon>Agaricineae</taxon>
        <taxon>Psathyrellaceae</taxon>
        <taxon>Coprinopsis</taxon>
    </lineage>
</organism>
<evidence type="ECO:0000313" key="3">
    <source>
        <dbReference type="Proteomes" id="UP000307440"/>
    </source>
</evidence>
<dbReference type="EMBL" id="ML210169">
    <property type="protein sequence ID" value="TFK26915.1"/>
    <property type="molecule type" value="Genomic_DNA"/>
</dbReference>
<sequence>MSSHPATGLAIEFDTNDMTENYDQRDGQPEGKTHFKVNIEHPHYGGRVTVETNSPRPLRSSKRSFRTPGLHQNAIPSPVSPVEELGNNLREFHTQKKTAGDPDGPRPTMKAAQHPGLPSLPSKRSLNLGSQKKTSPSRTWAITGERERPFNDMPEGLVLDQVQTGPLEIDSEGASRNRAPRRHFISRLSLLVPLKRIFSSL</sequence>
<feature type="region of interest" description="Disordered" evidence="1">
    <location>
        <begin position="95"/>
        <end position="152"/>
    </location>
</feature>
<dbReference type="AlphaFoldDB" id="A0A5C3L2F2"/>
<feature type="compositionally biased region" description="Polar residues" evidence="1">
    <location>
        <begin position="122"/>
        <end position="140"/>
    </location>
</feature>
<keyword evidence="3" id="KW-1185">Reference proteome</keyword>
<evidence type="ECO:0000313" key="2">
    <source>
        <dbReference type="EMBL" id="TFK26915.1"/>
    </source>
</evidence>
<proteinExistence type="predicted"/>
<gene>
    <name evidence="2" type="ORF">FA15DRAFT_244433</name>
</gene>
<dbReference type="Proteomes" id="UP000307440">
    <property type="component" value="Unassembled WGS sequence"/>
</dbReference>
<feature type="compositionally biased region" description="Basic and acidic residues" evidence="1">
    <location>
        <begin position="95"/>
        <end position="104"/>
    </location>
</feature>